<evidence type="ECO:0000313" key="14">
    <source>
        <dbReference type="Proteomes" id="UP000654075"/>
    </source>
</evidence>
<comment type="caution">
    <text evidence="12">The sequence shown here is derived from an EMBL/GenBank/DDBJ whole genome shotgun (WGS) entry which is preliminary data.</text>
</comment>
<dbReference type="EMBL" id="CAJNNV010001225">
    <property type="protein sequence ID" value="CAE8584555.1"/>
    <property type="molecule type" value="Genomic_DNA"/>
</dbReference>
<name>A0A813D7M9_POLGL</name>
<dbReference type="Gene3D" id="3.40.50.300">
    <property type="entry name" value="P-loop containing nucleotide triphosphate hydrolases"/>
    <property type="match status" value="1"/>
</dbReference>
<accession>A0A813D7M9</accession>
<keyword evidence="7" id="KW-0342">GTP-binding</keyword>
<dbReference type="Proteomes" id="UP000626109">
    <property type="component" value="Unassembled WGS sequence"/>
</dbReference>
<evidence type="ECO:0000256" key="5">
    <source>
        <dbReference type="ARBA" id="ARBA00022741"/>
    </source>
</evidence>
<dbReference type="PANTHER" id="PTHR11649:SF13">
    <property type="entry name" value="ENGB-TYPE G DOMAIN-CONTAINING PROTEIN"/>
    <property type="match status" value="1"/>
</dbReference>
<dbReference type="InterPro" id="IPR030393">
    <property type="entry name" value="G_ENGB_dom"/>
</dbReference>
<dbReference type="Pfam" id="PF01926">
    <property type="entry name" value="MMR_HSR1"/>
    <property type="match status" value="1"/>
</dbReference>
<dbReference type="PANTHER" id="PTHR11649">
    <property type="entry name" value="MSS1/TRME-RELATED GTP-BINDING PROTEIN"/>
    <property type="match status" value="1"/>
</dbReference>
<feature type="compositionally biased region" description="Basic and acidic residues" evidence="10">
    <location>
        <begin position="345"/>
        <end position="362"/>
    </location>
</feature>
<evidence type="ECO:0000256" key="6">
    <source>
        <dbReference type="ARBA" id="ARBA00022842"/>
    </source>
</evidence>
<dbReference type="InterPro" id="IPR027417">
    <property type="entry name" value="P-loop_NTPase"/>
</dbReference>
<gene>
    <name evidence="12" type="ORF">PGLA1383_LOCUS3486</name>
    <name evidence="13" type="ORF">PGLA2088_LOCUS46661</name>
</gene>
<dbReference type="InterPro" id="IPR019987">
    <property type="entry name" value="GTP-bd_ribosome_bio_YsxC"/>
</dbReference>
<comment type="similarity">
    <text evidence="2">Belongs to the TRAFAC class TrmE-Era-EngA-EngB-Septin-like GTPase superfamily. EngB GTPase family.</text>
</comment>
<evidence type="ECO:0000256" key="1">
    <source>
        <dbReference type="ARBA" id="ARBA00001946"/>
    </source>
</evidence>
<keyword evidence="14" id="KW-1185">Reference proteome</keyword>
<evidence type="ECO:0000256" key="8">
    <source>
        <dbReference type="ARBA" id="ARBA00023210"/>
    </source>
</evidence>
<keyword evidence="3" id="KW-0132">Cell division</keyword>
<dbReference type="GO" id="GO:0046872">
    <property type="term" value="F:metal ion binding"/>
    <property type="evidence" value="ECO:0007669"/>
    <property type="project" value="UniProtKB-KW"/>
</dbReference>
<dbReference type="GO" id="GO:0005525">
    <property type="term" value="F:GTP binding"/>
    <property type="evidence" value="ECO:0007669"/>
    <property type="project" value="UniProtKB-KW"/>
</dbReference>
<keyword evidence="9" id="KW-0131">Cell cycle</keyword>
<keyword evidence="5" id="KW-0547">Nucleotide-binding</keyword>
<evidence type="ECO:0000256" key="10">
    <source>
        <dbReference type="SAM" id="MobiDB-lite"/>
    </source>
</evidence>
<dbReference type="EMBL" id="CAJNNW010036275">
    <property type="protein sequence ID" value="CAE8733055.1"/>
    <property type="molecule type" value="Genomic_DNA"/>
</dbReference>
<evidence type="ECO:0000256" key="2">
    <source>
        <dbReference type="ARBA" id="ARBA00009638"/>
    </source>
</evidence>
<protein>
    <recommendedName>
        <fullName evidence="11">EngB-type G domain-containing protein</fullName>
    </recommendedName>
</protein>
<keyword evidence="4" id="KW-0479">Metal-binding</keyword>
<dbReference type="InterPro" id="IPR006073">
    <property type="entry name" value="GTP-bd"/>
</dbReference>
<dbReference type="GO" id="GO:0051301">
    <property type="term" value="P:cell division"/>
    <property type="evidence" value="ECO:0007669"/>
    <property type="project" value="UniProtKB-KW"/>
</dbReference>
<keyword evidence="8" id="KW-0717">Septation</keyword>
<dbReference type="NCBIfam" id="TIGR03598">
    <property type="entry name" value="GTPase_YsxC"/>
    <property type="match status" value="1"/>
</dbReference>
<evidence type="ECO:0000313" key="12">
    <source>
        <dbReference type="EMBL" id="CAE8584555.1"/>
    </source>
</evidence>
<dbReference type="PROSITE" id="PS51706">
    <property type="entry name" value="G_ENGB"/>
    <property type="match status" value="1"/>
</dbReference>
<dbReference type="AlphaFoldDB" id="A0A813D7M9"/>
<proteinExistence type="inferred from homology"/>
<dbReference type="OrthoDB" id="391988at2759"/>
<evidence type="ECO:0000256" key="3">
    <source>
        <dbReference type="ARBA" id="ARBA00022618"/>
    </source>
</evidence>
<feature type="domain" description="EngB-type G" evidence="11">
    <location>
        <begin position="145"/>
        <end position="331"/>
    </location>
</feature>
<evidence type="ECO:0000256" key="4">
    <source>
        <dbReference type="ARBA" id="ARBA00022723"/>
    </source>
</evidence>
<evidence type="ECO:0000256" key="9">
    <source>
        <dbReference type="ARBA" id="ARBA00023306"/>
    </source>
</evidence>
<dbReference type="Proteomes" id="UP000654075">
    <property type="component" value="Unassembled WGS sequence"/>
</dbReference>
<sequence length="376" mass="41384">MENPILSQPPPGVGLKMRPHIPTSVPVVPTLRFNMLAAISPKAAADIRASGSFSFGSTVSASNLSALSCSWLWGAALVFGGAAARSFEPKRGRAGARGRQRNPFVSLQASNKSHAGLSLVKPEIRHSEIAQRSFFYSQCPQEETSKPEIAVFGRSNVGKSSMINFLCGRTLLSTISKHPGHTKLIHHFLIDKSWYLVDLPGIGFAEGSGRQLKQMDKIVSAYVRHRSTLVELLYLVDASLPPQDIDLEGIKWLVDSGVYLSVVLTKTDKRRRGENDPGGPAEVLANALWDMDGSPWKLGVIHELPRMFQTSTKLKTGREPLLEHIADIRRRCVLGKLQRKMPGKKSKDSREDDGNDSEGDRPRRQKKKVDGPPAIR</sequence>
<dbReference type="SUPFAM" id="SSF52540">
    <property type="entry name" value="P-loop containing nucleoside triphosphate hydrolases"/>
    <property type="match status" value="1"/>
</dbReference>
<evidence type="ECO:0000313" key="13">
    <source>
        <dbReference type="EMBL" id="CAE8733055.1"/>
    </source>
</evidence>
<dbReference type="CDD" id="cd01876">
    <property type="entry name" value="YihA_EngB"/>
    <property type="match status" value="1"/>
</dbReference>
<comment type="cofactor">
    <cofactor evidence="1">
        <name>Mg(2+)</name>
        <dbReference type="ChEBI" id="CHEBI:18420"/>
    </cofactor>
</comment>
<evidence type="ECO:0000259" key="11">
    <source>
        <dbReference type="PROSITE" id="PS51706"/>
    </source>
</evidence>
<organism evidence="12 14">
    <name type="scientific">Polarella glacialis</name>
    <name type="common">Dinoflagellate</name>
    <dbReference type="NCBI Taxonomy" id="89957"/>
    <lineage>
        <taxon>Eukaryota</taxon>
        <taxon>Sar</taxon>
        <taxon>Alveolata</taxon>
        <taxon>Dinophyceae</taxon>
        <taxon>Suessiales</taxon>
        <taxon>Suessiaceae</taxon>
        <taxon>Polarella</taxon>
    </lineage>
</organism>
<keyword evidence="6" id="KW-0460">Magnesium</keyword>
<evidence type="ECO:0000256" key="7">
    <source>
        <dbReference type="ARBA" id="ARBA00023134"/>
    </source>
</evidence>
<feature type="region of interest" description="Disordered" evidence="10">
    <location>
        <begin position="336"/>
        <end position="376"/>
    </location>
</feature>
<reference evidence="12" key="1">
    <citation type="submission" date="2021-02" db="EMBL/GenBank/DDBJ databases">
        <authorList>
            <person name="Dougan E. K."/>
            <person name="Rhodes N."/>
            <person name="Thang M."/>
            <person name="Chan C."/>
        </authorList>
    </citation>
    <scope>NUCLEOTIDE SEQUENCE</scope>
</reference>